<name>A0A2A6C6U0_PRIPA</name>
<reference evidence="2" key="1">
    <citation type="journal article" date="2008" name="Nat. Genet.">
        <title>The Pristionchus pacificus genome provides a unique perspective on nematode lifestyle and parasitism.</title>
        <authorList>
            <person name="Dieterich C."/>
            <person name="Clifton S.W."/>
            <person name="Schuster L.N."/>
            <person name="Chinwalla A."/>
            <person name="Delehaunty K."/>
            <person name="Dinkelacker I."/>
            <person name="Fulton L."/>
            <person name="Fulton R."/>
            <person name="Godfrey J."/>
            <person name="Minx P."/>
            <person name="Mitreva M."/>
            <person name="Roeseler W."/>
            <person name="Tian H."/>
            <person name="Witte H."/>
            <person name="Yang S.P."/>
            <person name="Wilson R.K."/>
            <person name="Sommer R.J."/>
        </authorList>
    </citation>
    <scope>NUCLEOTIDE SEQUENCE [LARGE SCALE GENOMIC DNA]</scope>
    <source>
        <strain evidence="2">PS312</strain>
    </source>
</reference>
<protein>
    <submittedName>
        <fullName evidence="1">Uncharacterized protein</fullName>
    </submittedName>
</protein>
<accession>A0A2A6C6U0</accession>
<evidence type="ECO:0000313" key="1">
    <source>
        <dbReference type="EnsemblMetazoa" id="PPA34730.1"/>
    </source>
</evidence>
<sequence length="174" mass="20656">MNSNLWTTYRTNFVVILCIIFAHAISSIYVSDPAHFCRDVSPWYFRLAIYMFSVLDLLFWPNADFTYTISVNRFFLNFGVSAFFLRTSKSTKNSFLHLVLIYEILFAPPELIKIASLHCFDNWRLYRISDAIDNFFFWIYAAISFIILVVERRKQRLLERTIDKNFDLLEISIA</sequence>
<gene>
    <name evidence="1" type="primary">WBGene00273099</name>
</gene>
<keyword evidence="2" id="KW-1185">Reference proteome</keyword>
<evidence type="ECO:0000313" key="2">
    <source>
        <dbReference type="Proteomes" id="UP000005239"/>
    </source>
</evidence>
<dbReference type="EnsemblMetazoa" id="PPA34730.1">
    <property type="protein sequence ID" value="PPA34730.1"/>
    <property type="gene ID" value="WBGene00273099"/>
</dbReference>
<dbReference type="Proteomes" id="UP000005239">
    <property type="component" value="Unassembled WGS sequence"/>
</dbReference>
<reference evidence="1" key="2">
    <citation type="submission" date="2022-06" db="UniProtKB">
        <authorList>
            <consortium name="EnsemblMetazoa"/>
        </authorList>
    </citation>
    <scope>IDENTIFICATION</scope>
    <source>
        <strain evidence="1">PS312</strain>
    </source>
</reference>
<organism evidence="1 2">
    <name type="scientific">Pristionchus pacificus</name>
    <name type="common">Parasitic nematode worm</name>
    <dbReference type="NCBI Taxonomy" id="54126"/>
    <lineage>
        <taxon>Eukaryota</taxon>
        <taxon>Metazoa</taxon>
        <taxon>Ecdysozoa</taxon>
        <taxon>Nematoda</taxon>
        <taxon>Chromadorea</taxon>
        <taxon>Rhabditida</taxon>
        <taxon>Rhabditina</taxon>
        <taxon>Diplogasteromorpha</taxon>
        <taxon>Diplogasteroidea</taxon>
        <taxon>Neodiplogasteridae</taxon>
        <taxon>Pristionchus</taxon>
    </lineage>
</organism>
<accession>A0A8R1UL47</accession>
<proteinExistence type="predicted"/>
<dbReference type="AlphaFoldDB" id="A0A2A6C6U0"/>